<dbReference type="InterPro" id="IPR016874">
    <property type="entry name" value="TcmP-like"/>
</dbReference>
<evidence type="ECO:0000256" key="1">
    <source>
        <dbReference type="ARBA" id="ARBA00022603"/>
    </source>
</evidence>
<dbReference type="GO" id="GO:0032259">
    <property type="term" value="P:methylation"/>
    <property type="evidence" value="ECO:0007669"/>
    <property type="project" value="UniProtKB-KW"/>
</dbReference>
<dbReference type="Pfam" id="PF04072">
    <property type="entry name" value="LCM"/>
    <property type="match status" value="1"/>
</dbReference>
<dbReference type="InterPro" id="IPR029063">
    <property type="entry name" value="SAM-dependent_MTases_sf"/>
</dbReference>
<dbReference type="PIRSF" id="PIRSF028177">
    <property type="entry name" value="Polyketide_synth_Omtfrase_TcmP"/>
    <property type="match status" value="1"/>
</dbReference>
<accession>A0AAD1MR74</accession>
<organism evidence="3 4">
    <name type="scientific">Mycolicibacterium litorale</name>
    <dbReference type="NCBI Taxonomy" id="758802"/>
    <lineage>
        <taxon>Bacteria</taxon>
        <taxon>Bacillati</taxon>
        <taxon>Actinomycetota</taxon>
        <taxon>Actinomycetes</taxon>
        <taxon>Mycobacteriales</taxon>
        <taxon>Mycobacteriaceae</taxon>
        <taxon>Mycolicibacterium</taxon>
    </lineage>
</organism>
<proteinExistence type="predicted"/>
<dbReference type="InterPro" id="IPR007213">
    <property type="entry name" value="Ppm1/Ppm2/Tcmp"/>
</dbReference>
<keyword evidence="1" id="KW-0489">Methyltransferase</keyword>
<dbReference type="PANTHER" id="PTHR43619:SF2">
    <property type="entry name" value="S-ADENOSYL-L-METHIONINE-DEPENDENT METHYLTRANSFERASES SUPERFAMILY PROTEIN"/>
    <property type="match status" value="1"/>
</dbReference>
<dbReference type="Gene3D" id="3.40.50.150">
    <property type="entry name" value="Vaccinia Virus protein VP39"/>
    <property type="match status" value="1"/>
</dbReference>
<sequence length="283" mass="31077">MDAGALSPVQQTALATAYARALDSRSPRSILGDTLADEVVAGIDFDFAGLGVTPSVVCLVALRARMLDDMIRRFVTEQPDAVVVDLGAGLSTGVFRVDPPPSVDWFSVDLPEMTALRDGVLPHRYRSHSLAASVAETDWLRVMPADRPAIVVADGLFPFLPDAVVAATAGRITEHFRLGMIAFNDYGTVSRLNRLAKLIMARKPMFRTMYGQWEFRGFRDAHHPETWGARMRLVEESSAMRQPEVALFPPLLRIGSRLGARVPAVASKARVLCYRFDPPDGTR</sequence>
<dbReference type="PANTHER" id="PTHR43619">
    <property type="entry name" value="S-ADENOSYL-L-METHIONINE-DEPENDENT METHYLTRANSFERASE YKTD-RELATED"/>
    <property type="match status" value="1"/>
</dbReference>
<dbReference type="RefSeq" id="WP_134051524.1">
    <property type="nucleotide sequence ID" value="NZ_AP022586.1"/>
</dbReference>
<dbReference type="SUPFAM" id="SSF53335">
    <property type="entry name" value="S-adenosyl-L-methionine-dependent methyltransferases"/>
    <property type="match status" value="1"/>
</dbReference>
<keyword evidence="2" id="KW-0808">Transferase</keyword>
<protein>
    <submittedName>
        <fullName evidence="3">O-methyltransferase Omt</fullName>
    </submittedName>
</protein>
<evidence type="ECO:0000313" key="3">
    <source>
        <dbReference type="EMBL" id="BBY15914.1"/>
    </source>
</evidence>
<dbReference type="AlphaFoldDB" id="A0AAD1MR74"/>
<dbReference type="EMBL" id="AP022586">
    <property type="protein sequence ID" value="BBY15914.1"/>
    <property type="molecule type" value="Genomic_DNA"/>
</dbReference>
<keyword evidence="4" id="KW-1185">Reference proteome</keyword>
<reference evidence="3 4" key="1">
    <citation type="journal article" date="2019" name="Emerg. Microbes Infect.">
        <title>Comprehensive subspecies identification of 175 nontuberculous mycobacteria species based on 7547 genomic profiles.</title>
        <authorList>
            <person name="Matsumoto Y."/>
            <person name="Kinjo T."/>
            <person name="Motooka D."/>
            <person name="Nabeya D."/>
            <person name="Jung N."/>
            <person name="Uechi K."/>
            <person name="Horii T."/>
            <person name="Iida T."/>
            <person name="Fujita J."/>
            <person name="Nakamura S."/>
        </authorList>
    </citation>
    <scope>NUCLEOTIDE SEQUENCE [LARGE SCALE GENOMIC DNA]</scope>
    <source>
        <strain evidence="3 4">JCM 17423</strain>
    </source>
</reference>
<evidence type="ECO:0000313" key="4">
    <source>
        <dbReference type="Proteomes" id="UP000466607"/>
    </source>
</evidence>
<dbReference type="Proteomes" id="UP000466607">
    <property type="component" value="Chromosome"/>
</dbReference>
<dbReference type="GO" id="GO:0008168">
    <property type="term" value="F:methyltransferase activity"/>
    <property type="evidence" value="ECO:0007669"/>
    <property type="project" value="UniProtKB-KW"/>
</dbReference>
<gene>
    <name evidence="3" type="ORF">MLIT_15060</name>
</gene>
<name>A0AAD1MR74_9MYCO</name>
<evidence type="ECO:0000256" key="2">
    <source>
        <dbReference type="ARBA" id="ARBA00022679"/>
    </source>
</evidence>